<keyword evidence="7" id="KW-0479">Metal-binding</keyword>
<evidence type="ECO:0000256" key="12">
    <source>
        <dbReference type="ARBA" id="ARBA00023136"/>
    </source>
</evidence>
<feature type="region of interest" description="Disordered" evidence="15">
    <location>
        <begin position="179"/>
        <end position="212"/>
    </location>
</feature>
<evidence type="ECO:0000256" key="15">
    <source>
        <dbReference type="SAM" id="MobiDB-lite"/>
    </source>
</evidence>
<evidence type="ECO:0000256" key="3">
    <source>
        <dbReference type="ARBA" id="ARBA00004906"/>
    </source>
</evidence>
<feature type="transmembrane region" description="Helical" evidence="16">
    <location>
        <begin position="48"/>
        <end position="71"/>
    </location>
</feature>
<dbReference type="SMART" id="SM00184">
    <property type="entry name" value="RING"/>
    <property type="match status" value="1"/>
</dbReference>
<feature type="compositionally biased region" description="Basic and acidic residues" evidence="15">
    <location>
        <begin position="187"/>
        <end position="205"/>
    </location>
</feature>
<comment type="caution">
    <text evidence="18">The sequence shown here is derived from an EMBL/GenBank/DDBJ whole genome shotgun (WGS) entry which is preliminary data.</text>
</comment>
<gene>
    <name evidence="18" type="ORF">K7X08_036306</name>
</gene>
<evidence type="ECO:0000256" key="10">
    <source>
        <dbReference type="ARBA" id="ARBA00022833"/>
    </source>
</evidence>
<evidence type="ECO:0000256" key="16">
    <source>
        <dbReference type="SAM" id="Phobius"/>
    </source>
</evidence>
<keyword evidence="10" id="KW-0862">Zinc</keyword>
<keyword evidence="9" id="KW-0833">Ubl conjugation pathway</keyword>
<reference evidence="19" key="1">
    <citation type="journal article" date="2023" name="Proc. Natl. Acad. Sci. U.S.A.">
        <title>Genomic and structural basis for evolution of tropane alkaloid biosynthesis.</title>
        <authorList>
            <person name="Wanga Y.-J."/>
            <person name="Taina T."/>
            <person name="Yua J.-Y."/>
            <person name="Lia J."/>
            <person name="Xua B."/>
            <person name="Chenc J."/>
            <person name="D'Auriad J.C."/>
            <person name="Huanga J.-P."/>
            <person name="Huanga S.-X."/>
        </authorList>
    </citation>
    <scope>NUCLEOTIDE SEQUENCE [LARGE SCALE GENOMIC DNA]</scope>
    <source>
        <strain evidence="19">cv. KIB-2019</strain>
    </source>
</reference>
<evidence type="ECO:0000256" key="8">
    <source>
        <dbReference type="ARBA" id="ARBA00022771"/>
    </source>
</evidence>
<dbReference type="Proteomes" id="UP001152561">
    <property type="component" value="Unassembled WGS sequence"/>
</dbReference>
<evidence type="ECO:0000256" key="6">
    <source>
        <dbReference type="ARBA" id="ARBA00022692"/>
    </source>
</evidence>
<evidence type="ECO:0000256" key="2">
    <source>
        <dbReference type="ARBA" id="ARBA00004167"/>
    </source>
</evidence>
<proteinExistence type="inferred from homology"/>
<dbReference type="EMBL" id="JAJAGQ010000022">
    <property type="protein sequence ID" value="KAJ8529471.1"/>
    <property type="molecule type" value="Genomic_DNA"/>
</dbReference>
<dbReference type="PROSITE" id="PS50089">
    <property type="entry name" value="ZF_RING_2"/>
    <property type="match status" value="1"/>
</dbReference>
<keyword evidence="8 14" id="KW-0863">Zinc-finger</keyword>
<comment type="pathway">
    <text evidence="3">Protein modification; protein ubiquitination.</text>
</comment>
<dbReference type="GO" id="GO:0016020">
    <property type="term" value="C:membrane"/>
    <property type="evidence" value="ECO:0007669"/>
    <property type="project" value="UniProtKB-SubCell"/>
</dbReference>
<name>A0A9Q1L6H7_9SOLA</name>
<evidence type="ECO:0000313" key="18">
    <source>
        <dbReference type="EMBL" id="KAJ8529471.1"/>
    </source>
</evidence>
<evidence type="ECO:0000256" key="11">
    <source>
        <dbReference type="ARBA" id="ARBA00022989"/>
    </source>
</evidence>
<comment type="subcellular location">
    <subcellularLocation>
        <location evidence="2">Membrane</location>
        <topology evidence="2">Single-pass membrane protein</topology>
    </subcellularLocation>
</comment>
<dbReference type="OrthoDB" id="8062037at2759"/>
<evidence type="ECO:0000256" key="7">
    <source>
        <dbReference type="ARBA" id="ARBA00022723"/>
    </source>
</evidence>
<dbReference type="FunFam" id="3.30.40.10:FF:000187">
    <property type="entry name" value="E3 ubiquitin-protein ligase ATL6"/>
    <property type="match status" value="1"/>
</dbReference>
<dbReference type="InterPro" id="IPR053238">
    <property type="entry name" value="RING-H2_zinc_finger"/>
</dbReference>
<organism evidence="18 19">
    <name type="scientific">Anisodus acutangulus</name>
    <dbReference type="NCBI Taxonomy" id="402998"/>
    <lineage>
        <taxon>Eukaryota</taxon>
        <taxon>Viridiplantae</taxon>
        <taxon>Streptophyta</taxon>
        <taxon>Embryophyta</taxon>
        <taxon>Tracheophyta</taxon>
        <taxon>Spermatophyta</taxon>
        <taxon>Magnoliopsida</taxon>
        <taxon>eudicotyledons</taxon>
        <taxon>Gunneridae</taxon>
        <taxon>Pentapetalae</taxon>
        <taxon>asterids</taxon>
        <taxon>lamiids</taxon>
        <taxon>Solanales</taxon>
        <taxon>Solanaceae</taxon>
        <taxon>Solanoideae</taxon>
        <taxon>Hyoscyameae</taxon>
        <taxon>Anisodus</taxon>
    </lineage>
</organism>
<feature type="domain" description="RING-type" evidence="17">
    <location>
        <begin position="128"/>
        <end position="170"/>
    </location>
</feature>
<evidence type="ECO:0000256" key="5">
    <source>
        <dbReference type="ARBA" id="ARBA00022679"/>
    </source>
</evidence>
<evidence type="ECO:0000256" key="4">
    <source>
        <dbReference type="ARBA" id="ARBA00012483"/>
    </source>
</evidence>
<protein>
    <recommendedName>
        <fullName evidence="4">RING-type E3 ubiquitin transferase</fullName>
        <ecNumber evidence="4">2.3.2.27</ecNumber>
    </recommendedName>
</protein>
<sequence>MGSFKKQESSVLGCVLFVFQFSCPLIPKAVLAQQRTTGNEFQYTKLSPTLAIIIIVLIAALFFTAAFSIYIRHCTQSSTMTGSVRRALSMRRRAAAARGLAASVIETFPTFTYAEVKDHQIGEGALECAVCLNEFEDDETLRLIPKCYHVFHPECIDAWLQSHDACPVCRANLNSQPGEPPVQFPKLNRDEPGVENQQRNDEVSIHIEQLQQ</sequence>
<evidence type="ECO:0000256" key="14">
    <source>
        <dbReference type="PROSITE-ProRule" id="PRU00175"/>
    </source>
</evidence>
<dbReference type="InterPro" id="IPR013083">
    <property type="entry name" value="Znf_RING/FYVE/PHD"/>
</dbReference>
<dbReference type="PANTHER" id="PTHR14155:SF263">
    <property type="entry name" value="E3 UBIQUITIN-PROTEIN LIGASE ATL6"/>
    <property type="match status" value="1"/>
</dbReference>
<keyword evidence="19" id="KW-1185">Reference proteome</keyword>
<keyword evidence="5" id="KW-0808">Transferase</keyword>
<dbReference type="InterPro" id="IPR001841">
    <property type="entry name" value="Znf_RING"/>
</dbReference>
<dbReference type="SUPFAM" id="SSF57850">
    <property type="entry name" value="RING/U-box"/>
    <property type="match status" value="1"/>
</dbReference>
<keyword evidence="12 16" id="KW-0472">Membrane</keyword>
<evidence type="ECO:0000256" key="13">
    <source>
        <dbReference type="ARBA" id="ARBA00024209"/>
    </source>
</evidence>
<keyword evidence="11 16" id="KW-1133">Transmembrane helix</keyword>
<accession>A0A9Q1L6H7</accession>
<comment type="catalytic activity">
    <reaction evidence="1">
        <text>S-ubiquitinyl-[E2 ubiquitin-conjugating enzyme]-L-cysteine + [acceptor protein]-L-lysine = [E2 ubiquitin-conjugating enzyme]-L-cysteine + N(6)-ubiquitinyl-[acceptor protein]-L-lysine.</text>
        <dbReference type="EC" id="2.3.2.27"/>
    </reaction>
</comment>
<dbReference type="Pfam" id="PF13639">
    <property type="entry name" value="zf-RING_2"/>
    <property type="match status" value="1"/>
</dbReference>
<dbReference type="CDD" id="cd16461">
    <property type="entry name" value="RING-H2_EL5-like"/>
    <property type="match status" value="1"/>
</dbReference>
<dbReference type="GO" id="GO:0008270">
    <property type="term" value="F:zinc ion binding"/>
    <property type="evidence" value="ECO:0007669"/>
    <property type="project" value="UniProtKB-KW"/>
</dbReference>
<keyword evidence="6 16" id="KW-0812">Transmembrane</keyword>
<dbReference type="GO" id="GO:0061630">
    <property type="term" value="F:ubiquitin protein ligase activity"/>
    <property type="evidence" value="ECO:0007669"/>
    <property type="project" value="UniProtKB-EC"/>
</dbReference>
<dbReference type="EC" id="2.3.2.27" evidence="4"/>
<evidence type="ECO:0000259" key="17">
    <source>
        <dbReference type="PROSITE" id="PS50089"/>
    </source>
</evidence>
<evidence type="ECO:0000256" key="9">
    <source>
        <dbReference type="ARBA" id="ARBA00022786"/>
    </source>
</evidence>
<dbReference type="PANTHER" id="PTHR14155">
    <property type="entry name" value="RING FINGER DOMAIN-CONTAINING"/>
    <property type="match status" value="1"/>
</dbReference>
<dbReference type="AlphaFoldDB" id="A0A9Q1L6H7"/>
<evidence type="ECO:0000313" key="19">
    <source>
        <dbReference type="Proteomes" id="UP001152561"/>
    </source>
</evidence>
<evidence type="ECO:0000256" key="1">
    <source>
        <dbReference type="ARBA" id="ARBA00000900"/>
    </source>
</evidence>
<comment type="similarity">
    <text evidence="13">Belongs to the RING-type zinc finger family. ATL subfamily.</text>
</comment>
<dbReference type="Gene3D" id="3.30.40.10">
    <property type="entry name" value="Zinc/RING finger domain, C3HC4 (zinc finger)"/>
    <property type="match status" value="1"/>
</dbReference>